<reference evidence="2" key="1">
    <citation type="journal article" date="2010" name="Nat. Biotechnol.">
        <title>Draft genome sequence of the oilseed species Ricinus communis.</title>
        <authorList>
            <person name="Chan A.P."/>
            <person name="Crabtree J."/>
            <person name="Zhao Q."/>
            <person name="Lorenzi H."/>
            <person name="Orvis J."/>
            <person name="Puiu D."/>
            <person name="Melake-Berhan A."/>
            <person name="Jones K.M."/>
            <person name="Redman J."/>
            <person name="Chen G."/>
            <person name="Cahoon E.B."/>
            <person name="Gedil M."/>
            <person name="Stanke M."/>
            <person name="Haas B.J."/>
            <person name="Wortman J.R."/>
            <person name="Fraser-Liggett C.M."/>
            <person name="Ravel J."/>
            <person name="Rabinowicz P.D."/>
        </authorList>
    </citation>
    <scope>NUCLEOTIDE SEQUENCE [LARGE SCALE GENOMIC DNA]</scope>
    <source>
        <strain evidence="2">cv. Hale</strain>
    </source>
</reference>
<sequence>MIQKAKAHPTQLKEGALEAYLIIRERGRPEATSSRGRSLALADRLAVSLATAKRLPSAKERAFAT</sequence>
<dbReference type="AlphaFoldDB" id="B9T9Y9"/>
<dbReference type="Proteomes" id="UP000008311">
    <property type="component" value="Unassembled WGS sequence"/>
</dbReference>
<name>B9T9Y9_RICCO</name>
<accession>B9T9Y9</accession>
<keyword evidence="2" id="KW-1185">Reference proteome</keyword>
<protein>
    <submittedName>
        <fullName evidence="1">Uncharacterized protein</fullName>
    </submittedName>
</protein>
<proteinExistence type="predicted"/>
<gene>
    <name evidence="1" type="ORF">RCOM_2118730</name>
</gene>
<dbReference type="EMBL" id="EQ975495">
    <property type="protein sequence ID" value="EEF27319.1"/>
    <property type="molecule type" value="Genomic_DNA"/>
</dbReference>
<evidence type="ECO:0000313" key="2">
    <source>
        <dbReference type="Proteomes" id="UP000008311"/>
    </source>
</evidence>
<dbReference type="InParanoid" id="B9T9Y9"/>
<evidence type="ECO:0000313" key="1">
    <source>
        <dbReference type="EMBL" id="EEF27319.1"/>
    </source>
</evidence>
<organism evidence="1 2">
    <name type="scientific">Ricinus communis</name>
    <name type="common">Castor bean</name>
    <dbReference type="NCBI Taxonomy" id="3988"/>
    <lineage>
        <taxon>Eukaryota</taxon>
        <taxon>Viridiplantae</taxon>
        <taxon>Streptophyta</taxon>
        <taxon>Embryophyta</taxon>
        <taxon>Tracheophyta</taxon>
        <taxon>Spermatophyta</taxon>
        <taxon>Magnoliopsida</taxon>
        <taxon>eudicotyledons</taxon>
        <taxon>Gunneridae</taxon>
        <taxon>Pentapetalae</taxon>
        <taxon>rosids</taxon>
        <taxon>fabids</taxon>
        <taxon>Malpighiales</taxon>
        <taxon>Euphorbiaceae</taxon>
        <taxon>Acalyphoideae</taxon>
        <taxon>Acalypheae</taxon>
        <taxon>Ricinus</taxon>
    </lineage>
</organism>